<gene>
    <name evidence="5" type="ORF">Pflav_017050</name>
</gene>
<dbReference type="InterPro" id="IPR002220">
    <property type="entry name" value="DapA-like"/>
</dbReference>
<comment type="similarity">
    <text evidence="1 3">Belongs to the DapA family.</text>
</comment>
<evidence type="ECO:0000256" key="2">
    <source>
        <dbReference type="ARBA" id="ARBA00023239"/>
    </source>
</evidence>
<keyword evidence="2 3" id="KW-0456">Lyase</keyword>
<dbReference type="EMBL" id="AP022870">
    <property type="protein sequence ID" value="BCB75295.1"/>
    <property type="molecule type" value="Genomic_DNA"/>
</dbReference>
<protein>
    <submittedName>
        <fullName evidence="5">Dihydrodipicolinate synthase family protein</fullName>
    </submittedName>
</protein>
<dbReference type="Proteomes" id="UP000502508">
    <property type="component" value="Chromosome"/>
</dbReference>
<dbReference type="CDD" id="cd00408">
    <property type="entry name" value="DHDPS-like"/>
    <property type="match status" value="1"/>
</dbReference>
<name>A0A6F8XN92_9ACTN</name>
<evidence type="ECO:0000313" key="5">
    <source>
        <dbReference type="EMBL" id="BCB75295.1"/>
    </source>
</evidence>
<evidence type="ECO:0000256" key="4">
    <source>
        <dbReference type="PIRSR" id="PIRSR001365-2"/>
    </source>
</evidence>
<feature type="binding site" evidence="4">
    <location>
        <position position="49"/>
    </location>
    <ligand>
        <name>pyruvate</name>
        <dbReference type="ChEBI" id="CHEBI:15361"/>
    </ligand>
</feature>
<dbReference type="RefSeq" id="WP_269474471.1">
    <property type="nucleotide sequence ID" value="NZ_AP022870.1"/>
</dbReference>
<dbReference type="PANTHER" id="PTHR12128">
    <property type="entry name" value="DIHYDRODIPICOLINATE SYNTHASE"/>
    <property type="match status" value="1"/>
</dbReference>
<dbReference type="Gene3D" id="3.20.20.70">
    <property type="entry name" value="Aldolase class I"/>
    <property type="match status" value="1"/>
</dbReference>
<dbReference type="SMART" id="SM01130">
    <property type="entry name" value="DHDPS"/>
    <property type="match status" value="1"/>
</dbReference>
<dbReference type="Pfam" id="PF00701">
    <property type="entry name" value="DHDPS"/>
    <property type="match status" value="1"/>
</dbReference>
<sequence length="306" mass="31978">MPKPSYDGVIASVPVPMSADMEIDLAALRSYLAWLEPQGVTGVVVNADTAEGAHLTSDERAQVVAAAREAVGGRLPVISGLICARTSDAVTLASQLRDAGADGLLVFNPPSFLGQPLPTDMVLRYFEPIRGIGLPLIGFNLAADLGGSVLDTGTIKHLIDEGLIDAIKEASFNPVTYIQSRDAVRAAGRPVGFLSGCDNFIHESFLLGADGALLGFAALAARMTVTLLDLVKSHAFDEAAKLNAESVQLLAATLYGPPMRDSRARIKEGLAALGVIDSTVVRPPLMPLSAPDRDAVIAAMRTAGLL</sequence>
<dbReference type="InterPro" id="IPR013785">
    <property type="entry name" value="Aldolase_TIM"/>
</dbReference>
<reference evidence="5 6" key="1">
    <citation type="submission" date="2020-03" db="EMBL/GenBank/DDBJ databases">
        <title>Whole genome shotgun sequence of Phytohabitans flavus NBRC 107702.</title>
        <authorList>
            <person name="Komaki H."/>
            <person name="Tamura T."/>
        </authorList>
    </citation>
    <scope>NUCLEOTIDE SEQUENCE [LARGE SCALE GENOMIC DNA]</scope>
    <source>
        <strain evidence="5 6">NBRC 107702</strain>
    </source>
</reference>
<dbReference type="PANTHER" id="PTHR12128:SF66">
    <property type="entry name" value="4-HYDROXY-2-OXOGLUTARATE ALDOLASE, MITOCHONDRIAL"/>
    <property type="match status" value="1"/>
</dbReference>
<accession>A0A6F8XN92</accession>
<dbReference type="GO" id="GO:0008840">
    <property type="term" value="F:4-hydroxy-tetrahydrodipicolinate synthase activity"/>
    <property type="evidence" value="ECO:0007669"/>
    <property type="project" value="TreeGrafter"/>
</dbReference>
<reference evidence="5 6" key="2">
    <citation type="submission" date="2020-03" db="EMBL/GenBank/DDBJ databases">
        <authorList>
            <person name="Ichikawa N."/>
            <person name="Kimura A."/>
            <person name="Kitahashi Y."/>
            <person name="Uohara A."/>
        </authorList>
    </citation>
    <scope>NUCLEOTIDE SEQUENCE [LARGE SCALE GENOMIC DNA]</scope>
    <source>
        <strain evidence="5 6">NBRC 107702</strain>
    </source>
</reference>
<dbReference type="KEGG" id="pfla:Pflav_017050"/>
<proteinExistence type="inferred from homology"/>
<dbReference type="PIRSF" id="PIRSF001365">
    <property type="entry name" value="DHDPS"/>
    <property type="match status" value="1"/>
</dbReference>
<keyword evidence="6" id="KW-1185">Reference proteome</keyword>
<dbReference type="SUPFAM" id="SSF51569">
    <property type="entry name" value="Aldolase"/>
    <property type="match status" value="1"/>
</dbReference>
<dbReference type="PRINTS" id="PR00146">
    <property type="entry name" value="DHPICSNTHASE"/>
</dbReference>
<evidence type="ECO:0000313" key="6">
    <source>
        <dbReference type="Proteomes" id="UP000502508"/>
    </source>
</evidence>
<evidence type="ECO:0000256" key="3">
    <source>
        <dbReference type="PIRNR" id="PIRNR001365"/>
    </source>
</evidence>
<evidence type="ECO:0000256" key="1">
    <source>
        <dbReference type="ARBA" id="ARBA00007592"/>
    </source>
</evidence>
<organism evidence="5 6">
    <name type="scientific">Phytohabitans flavus</name>
    <dbReference type="NCBI Taxonomy" id="1076124"/>
    <lineage>
        <taxon>Bacteria</taxon>
        <taxon>Bacillati</taxon>
        <taxon>Actinomycetota</taxon>
        <taxon>Actinomycetes</taxon>
        <taxon>Micromonosporales</taxon>
        <taxon>Micromonosporaceae</taxon>
    </lineage>
</organism>
<dbReference type="AlphaFoldDB" id="A0A6F8XN92"/>